<protein>
    <recommendedName>
        <fullName evidence="3">LITAF domain-containing protein</fullName>
    </recommendedName>
</protein>
<name>A0AAV4H254_9GAST</name>
<keyword evidence="2" id="KW-1185">Reference proteome</keyword>
<organism evidence="1 2">
    <name type="scientific">Elysia marginata</name>
    <dbReference type="NCBI Taxonomy" id="1093978"/>
    <lineage>
        <taxon>Eukaryota</taxon>
        <taxon>Metazoa</taxon>
        <taxon>Spiralia</taxon>
        <taxon>Lophotrochozoa</taxon>
        <taxon>Mollusca</taxon>
        <taxon>Gastropoda</taxon>
        <taxon>Heterobranchia</taxon>
        <taxon>Euthyneura</taxon>
        <taxon>Panpulmonata</taxon>
        <taxon>Sacoglossa</taxon>
        <taxon>Placobranchoidea</taxon>
        <taxon>Plakobranchidae</taxon>
        <taxon>Elysia</taxon>
    </lineage>
</organism>
<dbReference type="Proteomes" id="UP000762676">
    <property type="component" value="Unassembled WGS sequence"/>
</dbReference>
<evidence type="ECO:0008006" key="3">
    <source>
        <dbReference type="Google" id="ProtNLM"/>
    </source>
</evidence>
<gene>
    <name evidence="1" type="ORF">ElyMa_002597000</name>
</gene>
<accession>A0AAV4H254</accession>
<dbReference type="AlphaFoldDB" id="A0AAV4H254"/>
<sequence>MESEFLLKAPAPSEEQDRRFSTALYGEIPSSSSETLQIHQWVTICPLCPSELNLGGTVSTYRETVGCAPQITVWKKLCRQCADKLAAADDPPPSKKRKCL</sequence>
<proteinExistence type="predicted"/>
<dbReference type="EMBL" id="BMAT01005357">
    <property type="protein sequence ID" value="GFR91614.1"/>
    <property type="molecule type" value="Genomic_DNA"/>
</dbReference>
<comment type="caution">
    <text evidence="1">The sequence shown here is derived from an EMBL/GenBank/DDBJ whole genome shotgun (WGS) entry which is preliminary data.</text>
</comment>
<evidence type="ECO:0000313" key="2">
    <source>
        <dbReference type="Proteomes" id="UP000762676"/>
    </source>
</evidence>
<reference evidence="1 2" key="1">
    <citation type="journal article" date="2021" name="Elife">
        <title>Chloroplast acquisition without the gene transfer in kleptoplastic sea slugs, Plakobranchus ocellatus.</title>
        <authorList>
            <person name="Maeda T."/>
            <person name="Takahashi S."/>
            <person name="Yoshida T."/>
            <person name="Shimamura S."/>
            <person name="Takaki Y."/>
            <person name="Nagai Y."/>
            <person name="Toyoda A."/>
            <person name="Suzuki Y."/>
            <person name="Arimoto A."/>
            <person name="Ishii H."/>
            <person name="Satoh N."/>
            <person name="Nishiyama T."/>
            <person name="Hasebe M."/>
            <person name="Maruyama T."/>
            <person name="Minagawa J."/>
            <person name="Obokata J."/>
            <person name="Shigenobu S."/>
        </authorList>
    </citation>
    <scope>NUCLEOTIDE SEQUENCE [LARGE SCALE GENOMIC DNA]</scope>
</reference>
<evidence type="ECO:0000313" key="1">
    <source>
        <dbReference type="EMBL" id="GFR91614.1"/>
    </source>
</evidence>